<dbReference type="GO" id="GO:0005739">
    <property type="term" value="C:mitochondrion"/>
    <property type="evidence" value="ECO:0007669"/>
    <property type="project" value="InterPro"/>
</dbReference>
<evidence type="ECO:0000256" key="2">
    <source>
        <dbReference type="ARBA" id="ARBA00009864"/>
    </source>
</evidence>
<evidence type="ECO:0000256" key="3">
    <source>
        <dbReference type="ARBA" id="ARBA00022980"/>
    </source>
</evidence>
<keyword evidence="4" id="KW-0496">Mitochondrion</keyword>
<comment type="subcellular location">
    <subcellularLocation>
        <location evidence="1">Mitochondrion</location>
    </subcellularLocation>
</comment>
<evidence type="ECO:0000259" key="7">
    <source>
        <dbReference type="Pfam" id="PF10484"/>
    </source>
</evidence>
<protein>
    <recommendedName>
        <fullName evidence="6">Small ribosomal subunit protein mS23</fullName>
    </recommendedName>
</protein>
<dbReference type="InterPro" id="IPR023611">
    <property type="entry name" value="mS23_dom_met"/>
</dbReference>
<dbReference type="GO" id="GO:0006412">
    <property type="term" value="P:translation"/>
    <property type="evidence" value="ECO:0007669"/>
    <property type="project" value="InterPro"/>
</dbReference>
<evidence type="ECO:0000256" key="5">
    <source>
        <dbReference type="ARBA" id="ARBA00023274"/>
    </source>
</evidence>
<dbReference type="InterPro" id="IPR059242">
    <property type="entry name" value="mS23_dom"/>
</dbReference>
<accession>A0A183DTQ1</accession>
<evidence type="ECO:0000313" key="8">
    <source>
        <dbReference type="WBParaSite" id="GPUH_0001210601-mRNA-1"/>
    </source>
</evidence>
<dbReference type="WBParaSite" id="GPUH_0001210601-mRNA-1">
    <property type="protein sequence ID" value="GPUH_0001210601-mRNA-1"/>
    <property type="gene ID" value="GPUH_0001210601"/>
</dbReference>
<evidence type="ECO:0000256" key="1">
    <source>
        <dbReference type="ARBA" id="ARBA00004173"/>
    </source>
</evidence>
<dbReference type="CDD" id="cd23701">
    <property type="entry name" value="At1g26750"/>
    <property type="match status" value="1"/>
</dbReference>
<dbReference type="Pfam" id="PF10484">
    <property type="entry name" value="MRP-S23"/>
    <property type="match status" value="1"/>
</dbReference>
<dbReference type="GO" id="GO:0005840">
    <property type="term" value="C:ribosome"/>
    <property type="evidence" value="ECO:0007669"/>
    <property type="project" value="InterPro"/>
</dbReference>
<keyword evidence="3" id="KW-0689">Ribosomal protein</keyword>
<evidence type="ECO:0000256" key="6">
    <source>
        <dbReference type="ARBA" id="ARBA00035137"/>
    </source>
</evidence>
<dbReference type="GO" id="GO:0003735">
    <property type="term" value="F:structural constituent of ribosome"/>
    <property type="evidence" value="ECO:0007669"/>
    <property type="project" value="InterPro"/>
</dbReference>
<keyword evidence="5" id="KW-0687">Ribonucleoprotein</keyword>
<dbReference type="PANTHER" id="PTHR15925:SF2">
    <property type="entry name" value="SMALL RIBOSOMAL SUBUNIT PROTEIN MS23"/>
    <property type="match status" value="1"/>
</dbReference>
<sequence length="110" mass="12918">LRSGQMKWKDRPLWYDVYAANPPMYEPTAVAPYPKQKVPIRQLFYKEDIPRARFYKQFPSLGAMNISNEESESLSRMFTDLYMANEEMCPELSEDEIYAKTMIAFKGKST</sequence>
<dbReference type="InterPro" id="IPR019520">
    <property type="entry name" value="Ribosomal_mS23_met"/>
</dbReference>
<evidence type="ECO:0000256" key="4">
    <source>
        <dbReference type="ARBA" id="ARBA00023128"/>
    </source>
</evidence>
<comment type="similarity">
    <text evidence="2">Belongs to the mitochondrion-specific ribosomal protein mS23 family.</text>
</comment>
<dbReference type="PANTHER" id="PTHR15925">
    <property type="entry name" value="MITOCHONDRIAL RIBOSOMAL PROTEIN S23"/>
    <property type="match status" value="1"/>
</dbReference>
<proteinExistence type="inferred from homology"/>
<name>A0A183DTQ1_9BILA</name>
<dbReference type="AlphaFoldDB" id="A0A183DTQ1"/>
<reference evidence="8" key="1">
    <citation type="submission" date="2016-06" db="UniProtKB">
        <authorList>
            <consortium name="WormBaseParasite"/>
        </authorList>
    </citation>
    <scope>IDENTIFICATION</scope>
</reference>
<organism evidence="8">
    <name type="scientific">Gongylonema pulchrum</name>
    <dbReference type="NCBI Taxonomy" id="637853"/>
    <lineage>
        <taxon>Eukaryota</taxon>
        <taxon>Metazoa</taxon>
        <taxon>Ecdysozoa</taxon>
        <taxon>Nematoda</taxon>
        <taxon>Chromadorea</taxon>
        <taxon>Rhabditida</taxon>
        <taxon>Spirurina</taxon>
        <taxon>Spiruromorpha</taxon>
        <taxon>Spiruroidea</taxon>
        <taxon>Gongylonematidae</taxon>
        <taxon>Gongylonema</taxon>
    </lineage>
</organism>
<feature type="domain" description="Small ribosomal subunit protein mS23 conserved" evidence="7">
    <location>
        <begin position="1"/>
        <end position="106"/>
    </location>
</feature>